<name>A0ABQ0TC51_9BACL</name>
<dbReference type="EMBL" id="BJOL01000035">
    <property type="protein sequence ID" value="GED60853.1"/>
    <property type="molecule type" value="Genomic_DNA"/>
</dbReference>
<comment type="caution">
    <text evidence="2">The sequence shown here is derived from an EMBL/GenBank/DDBJ whole genome shotgun (WGS) entry which is preliminary data.</text>
</comment>
<evidence type="ECO:0000256" key="1">
    <source>
        <dbReference type="SAM" id="Coils"/>
    </source>
</evidence>
<reference evidence="2 3" key="1">
    <citation type="submission" date="2019-06" db="EMBL/GenBank/DDBJ databases">
        <title>Whole genome shotgun sequence of Brevibacillus formosus NBRC 15716.</title>
        <authorList>
            <person name="Hosoyama A."/>
            <person name="Uohara A."/>
            <person name="Ohji S."/>
            <person name="Ichikawa N."/>
        </authorList>
    </citation>
    <scope>NUCLEOTIDE SEQUENCE [LARGE SCALE GENOMIC DNA]</scope>
    <source>
        <strain evidence="2 3">NBRC 15716</strain>
    </source>
</reference>
<gene>
    <name evidence="2" type="ORF">BFO01nite_49850</name>
</gene>
<sequence length="98" mass="12044">MIGMSEELLQQLIHMVAENNRLVKETQGEIREFKKEMHDFREEMYAFRDEMYEFRDDATRRLDRLERQNKHIDADLDLLHRKVSDHEREINRLKQVGQ</sequence>
<protein>
    <submittedName>
        <fullName evidence="2">Uncharacterized protein</fullName>
    </submittedName>
</protein>
<evidence type="ECO:0000313" key="3">
    <source>
        <dbReference type="Proteomes" id="UP000319498"/>
    </source>
</evidence>
<keyword evidence="3" id="KW-1185">Reference proteome</keyword>
<feature type="coiled-coil region" evidence="1">
    <location>
        <begin position="16"/>
        <end position="96"/>
    </location>
</feature>
<dbReference type="Proteomes" id="UP000319498">
    <property type="component" value="Unassembled WGS sequence"/>
</dbReference>
<accession>A0ABQ0TC51</accession>
<evidence type="ECO:0000313" key="2">
    <source>
        <dbReference type="EMBL" id="GED60853.1"/>
    </source>
</evidence>
<proteinExistence type="predicted"/>
<dbReference type="Gene3D" id="1.20.58.130">
    <property type="match status" value="1"/>
</dbReference>
<keyword evidence="1" id="KW-0175">Coiled coil</keyword>
<organism evidence="2 3">
    <name type="scientific">Brevibacillus formosus</name>
    <dbReference type="NCBI Taxonomy" id="54913"/>
    <lineage>
        <taxon>Bacteria</taxon>
        <taxon>Bacillati</taxon>
        <taxon>Bacillota</taxon>
        <taxon>Bacilli</taxon>
        <taxon>Bacillales</taxon>
        <taxon>Paenibacillaceae</taxon>
        <taxon>Brevibacillus</taxon>
    </lineage>
</organism>